<keyword evidence="3" id="KW-1185">Reference proteome</keyword>
<organism evidence="2 3">
    <name type="scientific">Kocuria subflava</name>
    <dbReference type="NCBI Taxonomy" id="1736139"/>
    <lineage>
        <taxon>Bacteria</taxon>
        <taxon>Bacillati</taxon>
        <taxon>Actinomycetota</taxon>
        <taxon>Actinomycetes</taxon>
        <taxon>Micrococcales</taxon>
        <taxon>Micrococcaceae</taxon>
        <taxon>Kocuria</taxon>
    </lineage>
</organism>
<feature type="compositionally biased region" description="Low complexity" evidence="1">
    <location>
        <begin position="10"/>
        <end position="19"/>
    </location>
</feature>
<sequence length="136" mass="14516">MTALTRSVHAAKAASSATAGRHHTNTLSARVLAPLSAGDSSQVMGVVVEVLGEHAAAVELERTGAGQFREEIVLHGHPGWTRDLEPGVRVQATGEWDLADWHQWEATERAHYLAIRGRLEFRVSAAHSNGAHSAAA</sequence>
<accession>A0A846TZH0</accession>
<proteinExistence type="predicted"/>
<evidence type="ECO:0000313" key="3">
    <source>
        <dbReference type="Proteomes" id="UP000521379"/>
    </source>
</evidence>
<dbReference type="EMBL" id="JAAVUN010000033">
    <property type="protein sequence ID" value="NKE10607.1"/>
    <property type="molecule type" value="Genomic_DNA"/>
</dbReference>
<evidence type="ECO:0008006" key="4">
    <source>
        <dbReference type="Google" id="ProtNLM"/>
    </source>
</evidence>
<comment type="caution">
    <text evidence="2">The sequence shown here is derived from an EMBL/GenBank/DDBJ whole genome shotgun (WGS) entry which is preliminary data.</text>
</comment>
<dbReference type="Proteomes" id="UP000521379">
    <property type="component" value="Unassembled WGS sequence"/>
</dbReference>
<reference evidence="2 3" key="1">
    <citation type="submission" date="2020-02" db="EMBL/GenBank/DDBJ databases">
        <authorList>
            <person name="Sun Q."/>
        </authorList>
    </citation>
    <scope>NUCLEOTIDE SEQUENCE [LARGE SCALE GENOMIC DNA]</scope>
    <source>
        <strain evidence="2 3">YIM 13062</strain>
    </source>
</reference>
<evidence type="ECO:0000256" key="1">
    <source>
        <dbReference type="SAM" id="MobiDB-lite"/>
    </source>
</evidence>
<feature type="region of interest" description="Disordered" evidence="1">
    <location>
        <begin position="1"/>
        <end position="23"/>
    </location>
</feature>
<dbReference type="AlphaFoldDB" id="A0A846TZH0"/>
<name>A0A846TZH0_9MICC</name>
<dbReference type="RefSeq" id="WP_119933643.1">
    <property type="nucleotide sequence ID" value="NZ_JAAVUN010000033.1"/>
</dbReference>
<evidence type="ECO:0000313" key="2">
    <source>
        <dbReference type="EMBL" id="NKE10607.1"/>
    </source>
</evidence>
<gene>
    <name evidence="2" type="ORF">GTW58_11850</name>
</gene>
<protein>
    <recommendedName>
        <fullName evidence="4">Single-stranded DNA-binding protein</fullName>
    </recommendedName>
</protein>